<dbReference type="RefSeq" id="WP_244727279.1">
    <property type="nucleotide sequence ID" value="NZ_JALIRP010000007.1"/>
</dbReference>
<gene>
    <name evidence="2" type="ORF">MUG84_18020</name>
</gene>
<dbReference type="Pfam" id="PF00873">
    <property type="entry name" value="ACR_tran"/>
    <property type="match status" value="1"/>
</dbReference>
<evidence type="ECO:0000256" key="1">
    <source>
        <dbReference type="SAM" id="Phobius"/>
    </source>
</evidence>
<keyword evidence="3" id="KW-1185">Reference proteome</keyword>
<dbReference type="Gene3D" id="1.20.1640.10">
    <property type="entry name" value="Multidrug efflux transporter AcrB transmembrane domain"/>
    <property type="match status" value="2"/>
</dbReference>
<organism evidence="2 3">
    <name type="scientific">Paenibacillus mangrovi</name>
    <dbReference type="NCBI Taxonomy" id="2931978"/>
    <lineage>
        <taxon>Bacteria</taxon>
        <taxon>Bacillati</taxon>
        <taxon>Bacillota</taxon>
        <taxon>Bacilli</taxon>
        <taxon>Bacillales</taxon>
        <taxon>Paenibacillaceae</taxon>
        <taxon>Paenibacillus</taxon>
    </lineage>
</organism>
<dbReference type="PANTHER" id="PTHR32063">
    <property type="match status" value="1"/>
</dbReference>
<comment type="caution">
    <text evidence="2">The sequence shown here is derived from an EMBL/GenBank/DDBJ whole genome shotgun (WGS) entry which is preliminary data.</text>
</comment>
<sequence length="1040" mass="112201">MKRMIESVMQRATIIIVCVVLILGWGAYSAFQMQREYMPSINNSTLMVSLRASSYQADQIRRDITAPLEDAIRKSGGFTNLETTSYDGGLLMNIYYPMDYDMGKAESDLKQQLNDVSLPDGVSKPTVTRLTSSTFPILSYSLTANSDQIDDLTLQSTVQSDIVKQIKSVPGVADVQTVGGSNRGYVIVLNMKDLAANNITMDDFNKSIAKEVPSLQGNIANVKGSFPIRVEGWDLTEQQLNNLTITNKDGNSVPLSAVATVSQSLTDVKTVSRTNGEPNVLVNVIKTPDASITDVSHQVKERVANIAPVKNGDVSMTLLTDRAHDLNESLMGLVREGLLGCLFSMICVLFFFRNVRSTLLIAVSLPISLLATTAILKSMGVTLNILTISGLIVAMGRIVDDSIVIMDNMYKRVQENEDKPVLHVLSSSVVEMLPAIFASTATTIAVYIPITLVGGIVSASYSGFAWSVVIAITVSFLVAMLVIPTFTFLGWRKPSTESVTLEPLMKPILLSALKHKKTVISISLVIFIISAVVATQFSFSLLPSQKSGQVAIKVELPKGTPLSEVDKEVHKVEDVLKKNENIDSFSSTFGSSFTPQADDVFDQGGGYIQQPNVANLSVTLKNKKDVDAFIPALQSELSQFSDQAAITVSNQNISGDDSTIKIMLSGADGQTLENTAQQVRTELADIPGLSVAGKTDLTSGNPKYAVTIDKEKVAKAGVKPDDINKVLSRYMAKGKDFDISTSTGTGTIPVDVYIDPIQKGVNSNSKSLPVYTPEQVMSSLAAETLTGSNGQTYRLDQLATIHKSDAVSTIQERDGQPFTVVSAQIVSNEVSKVSNAVDQTLKNTPLPNGVTYSLGGITQQVSQMIVEMTVAVLISILLVVLIIGFVFKGWKAPFAVMISIPLALSGVVLALYAIHGEWNLAALIGVLMLTGIVVTNGIVLIDKIERNRREGLDLREAVVQGSLSRVRPIFMTAGTTVLTLIPLALSHSTDTVISQVLGIVVIGGMVTSTLNSFVVIPIIYEWMNRKEKHPVDTVMKSKTV</sequence>
<dbReference type="EMBL" id="JALIRP010000007">
    <property type="protein sequence ID" value="MCJ8013624.1"/>
    <property type="molecule type" value="Genomic_DNA"/>
</dbReference>
<dbReference type="Proteomes" id="UP001139347">
    <property type="component" value="Unassembled WGS sequence"/>
</dbReference>
<feature type="transmembrane region" description="Helical" evidence="1">
    <location>
        <begin position="920"/>
        <end position="941"/>
    </location>
</feature>
<dbReference type="Gene3D" id="3.30.2090.10">
    <property type="entry name" value="Multidrug efflux transporter AcrB TolC docking domain, DN and DC subdomains"/>
    <property type="match status" value="2"/>
</dbReference>
<dbReference type="InterPro" id="IPR027463">
    <property type="entry name" value="AcrB_DN_DC_subdom"/>
</dbReference>
<evidence type="ECO:0000313" key="2">
    <source>
        <dbReference type="EMBL" id="MCJ8013624.1"/>
    </source>
</evidence>
<feature type="transmembrane region" description="Helical" evidence="1">
    <location>
        <begin position="868"/>
        <end position="887"/>
    </location>
</feature>
<feature type="transmembrane region" description="Helical" evidence="1">
    <location>
        <begin position="382"/>
        <end position="399"/>
    </location>
</feature>
<dbReference type="SUPFAM" id="SSF82714">
    <property type="entry name" value="Multidrug efflux transporter AcrB TolC docking domain, DN and DC subdomains"/>
    <property type="match status" value="1"/>
</dbReference>
<protein>
    <submittedName>
        <fullName evidence="2">Efflux RND transporter permease subunit</fullName>
    </submittedName>
</protein>
<dbReference type="PRINTS" id="PR00702">
    <property type="entry name" value="ACRIFLAVINRP"/>
</dbReference>
<feature type="transmembrane region" description="Helical" evidence="1">
    <location>
        <begin position="894"/>
        <end position="914"/>
    </location>
</feature>
<name>A0A9X1WX33_9BACL</name>
<feature type="transmembrane region" description="Helical" evidence="1">
    <location>
        <begin position="969"/>
        <end position="986"/>
    </location>
</feature>
<proteinExistence type="predicted"/>
<feature type="transmembrane region" description="Helical" evidence="1">
    <location>
        <begin position="359"/>
        <end position="376"/>
    </location>
</feature>
<dbReference type="SUPFAM" id="SSF82866">
    <property type="entry name" value="Multidrug efflux transporter AcrB transmembrane domain"/>
    <property type="match status" value="2"/>
</dbReference>
<dbReference type="Gene3D" id="3.30.70.1320">
    <property type="entry name" value="Multidrug efflux transporter AcrB pore domain like"/>
    <property type="match status" value="1"/>
</dbReference>
<feature type="transmembrane region" description="Helical" evidence="1">
    <location>
        <begin position="992"/>
        <end position="1020"/>
    </location>
</feature>
<keyword evidence="1" id="KW-1133">Transmembrane helix</keyword>
<feature type="transmembrane region" description="Helical" evidence="1">
    <location>
        <begin position="330"/>
        <end position="352"/>
    </location>
</feature>
<dbReference type="PANTHER" id="PTHR32063:SF0">
    <property type="entry name" value="SWARMING MOTILITY PROTEIN SWRC"/>
    <property type="match status" value="1"/>
</dbReference>
<keyword evidence="1" id="KW-0812">Transmembrane</keyword>
<reference evidence="2" key="1">
    <citation type="submission" date="2022-04" db="EMBL/GenBank/DDBJ databases">
        <title>Paenibacillus mangrovi sp. nov., a novel endophytic bacterium isolated from bark of Kandelia candel.</title>
        <authorList>
            <person name="Tuo L."/>
        </authorList>
    </citation>
    <scope>NUCLEOTIDE SEQUENCE</scope>
    <source>
        <strain evidence="2">KQZ6P-2</strain>
    </source>
</reference>
<keyword evidence="1" id="KW-0472">Membrane</keyword>
<feature type="transmembrane region" description="Helical" evidence="1">
    <location>
        <begin position="519"/>
        <end position="539"/>
    </location>
</feature>
<feature type="transmembrane region" description="Helical" evidence="1">
    <location>
        <begin position="463"/>
        <end position="483"/>
    </location>
</feature>
<feature type="transmembrane region" description="Helical" evidence="1">
    <location>
        <begin position="435"/>
        <end position="457"/>
    </location>
</feature>
<evidence type="ECO:0000313" key="3">
    <source>
        <dbReference type="Proteomes" id="UP001139347"/>
    </source>
</evidence>
<accession>A0A9X1WX33</accession>
<dbReference type="InterPro" id="IPR001036">
    <property type="entry name" value="Acrflvin-R"/>
</dbReference>
<dbReference type="GO" id="GO:0042910">
    <property type="term" value="F:xenobiotic transmembrane transporter activity"/>
    <property type="evidence" value="ECO:0007669"/>
    <property type="project" value="TreeGrafter"/>
</dbReference>
<dbReference type="AlphaFoldDB" id="A0A9X1WX33"/>
<dbReference type="SUPFAM" id="SSF82693">
    <property type="entry name" value="Multidrug efflux transporter AcrB pore domain, PN1, PN2, PC1 and PC2 subdomains"/>
    <property type="match status" value="3"/>
</dbReference>
<dbReference type="GO" id="GO:0005886">
    <property type="term" value="C:plasma membrane"/>
    <property type="evidence" value="ECO:0007669"/>
    <property type="project" value="TreeGrafter"/>
</dbReference>
<dbReference type="Gene3D" id="3.30.70.1430">
    <property type="entry name" value="Multidrug efflux transporter AcrB pore domain"/>
    <property type="match status" value="2"/>
</dbReference>
<dbReference type="Gene3D" id="3.30.70.1440">
    <property type="entry name" value="Multidrug efflux transporter AcrB pore domain"/>
    <property type="match status" value="1"/>
</dbReference>